<dbReference type="InterPro" id="IPR051147">
    <property type="entry name" value="CFAP_domain-containing"/>
</dbReference>
<dbReference type="PANTHER" id="PTHR21683">
    <property type="entry name" value="COILED-COIL DOMAIN-CONTAINING PROTEIN 42 LIKE-2-LIKE-RELATED"/>
    <property type="match status" value="1"/>
</dbReference>
<evidence type="ECO:0000259" key="3">
    <source>
        <dbReference type="Pfam" id="PF13863"/>
    </source>
</evidence>
<accession>A0A8T0G5G1</accession>
<evidence type="ECO:0000256" key="2">
    <source>
        <dbReference type="SAM" id="Coils"/>
    </source>
</evidence>
<evidence type="ECO:0000313" key="4">
    <source>
        <dbReference type="EMBL" id="KAG0554300.1"/>
    </source>
</evidence>
<dbReference type="Pfam" id="PF13863">
    <property type="entry name" value="DUF4200"/>
    <property type="match status" value="1"/>
</dbReference>
<dbReference type="Proteomes" id="UP000822688">
    <property type="component" value="Chromosome 12"/>
</dbReference>
<keyword evidence="5" id="KW-1185">Reference proteome</keyword>
<dbReference type="EMBL" id="CM026433">
    <property type="protein sequence ID" value="KAG0554300.1"/>
    <property type="molecule type" value="Genomic_DNA"/>
</dbReference>
<gene>
    <name evidence="4" type="ORF">KC19_12G080900</name>
</gene>
<proteinExistence type="predicted"/>
<organism evidence="4 5">
    <name type="scientific">Ceratodon purpureus</name>
    <name type="common">Fire moss</name>
    <name type="synonym">Dicranum purpureum</name>
    <dbReference type="NCBI Taxonomy" id="3225"/>
    <lineage>
        <taxon>Eukaryota</taxon>
        <taxon>Viridiplantae</taxon>
        <taxon>Streptophyta</taxon>
        <taxon>Embryophyta</taxon>
        <taxon>Bryophyta</taxon>
        <taxon>Bryophytina</taxon>
        <taxon>Bryopsida</taxon>
        <taxon>Dicranidae</taxon>
        <taxon>Pseudoditrichales</taxon>
        <taxon>Ditrichaceae</taxon>
        <taxon>Ceratodon</taxon>
    </lineage>
</organism>
<keyword evidence="1 2" id="KW-0175">Coiled coil</keyword>
<feature type="domain" description="DUF4200" evidence="3">
    <location>
        <begin position="1"/>
        <end position="112"/>
    </location>
</feature>
<evidence type="ECO:0000313" key="5">
    <source>
        <dbReference type="Proteomes" id="UP000822688"/>
    </source>
</evidence>
<reference evidence="4" key="1">
    <citation type="submission" date="2020-06" db="EMBL/GenBank/DDBJ databases">
        <title>WGS assembly of Ceratodon purpureus strain R40.</title>
        <authorList>
            <person name="Carey S.B."/>
            <person name="Jenkins J."/>
            <person name="Shu S."/>
            <person name="Lovell J.T."/>
            <person name="Sreedasyam A."/>
            <person name="Maumus F."/>
            <person name="Tiley G.P."/>
            <person name="Fernandez-Pozo N."/>
            <person name="Barry K."/>
            <person name="Chen C."/>
            <person name="Wang M."/>
            <person name="Lipzen A."/>
            <person name="Daum C."/>
            <person name="Saski C.A."/>
            <person name="Payton A.C."/>
            <person name="Mcbreen J.C."/>
            <person name="Conrad R.E."/>
            <person name="Kollar L.M."/>
            <person name="Olsson S."/>
            <person name="Huttunen S."/>
            <person name="Landis J.B."/>
            <person name="Wickett N.J."/>
            <person name="Johnson M.G."/>
            <person name="Rensing S.A."/>
            <person name="Grimwood J."/>
            <person name="Schmutz J."/>
            <person name="Mcdaniel S.F."/>
        </authorList>
    </citation>
    <scope>NUCLEOTIDE SEQUENCE</scope>
    <source>
        <strain evidence="4">R40</strain>
    </source>
</reference>
<comment type="caution">
    <text evidence="4">The sequence shown here is derived from an EMBL/GenBank/DDBJ whole genome shotgun (WGS) entry which is preliminary data.</text>
</comment>
<dbReference type="AlphaFoldDB" id="A0A8T0G5G1"/>
<protein>
    <recommendedName>
        <fullName evidence="3">DUF4200 domain-containing protein</fullName>
    </recommendedName>
</protein>
<dbReference type="PANTHER" id="PTHR21683:SF2">
    <property type="entry name" value="COILED-COIL DOMAIN-CONTAINING PROTEIN 42 LIKE-2-LIKE"/>
    <property type="match status" value="1"/>
</dbReference>
<dbReference type="GO" id="GO:0005856">
    <property type="term" value="C:cytoskeleton"/>
    <property type="evidence" value="ECO:0007669"/>
    <property type="project" value="UniProtKB-ARBA"/>
</dbReference>
<name>A0A8T0G5G1_CERPU</name>
<evidence type="ECO:0000256" key="1">
    <source>
        <dbReference type="ARBA" id="ARBA00023054"/>
    </source>
</evidence>
<dbReference type="InterPro" id="IPR025252">
    <property type="entry name" value="DUF4200"/>
</dbReference>
<feature type="coiled-coil region" evidence="2">
    <location>
        <begin position="52"/>
        <end position="88"/>
    </location>
</feature>
<sequence length="269" mass="31472">MHLVHEELERQKVECAQKEEILQKREDDLRDKDLKLQESLIGFSRFLQENAVKKKRAEKKSADEIKSRLEKEQEIIQLEEALLKLKLHRSATLANLDRLMMYQKYLESVVEKATQYHEINDLMIRHATLDASRQDLKEHLAMCTEHNDELRAEFQNYKKSTANEIMTLNNEVSMTKQFVEQKKLETSQLQLQIDQMLQMAAARTLARSQICMAAENLFFRIDQVSVISRPLQDNPIKNLDMVSDFVTDLNYIQKLYKGTYGRNPTPKGG</sequence>